<accession>A0A1E3BTN7</accession>
<protein>
    <submittedName>
        <fullName evidence="2">Uncharacterized protein</fullName>
    </submittedName>
</protein>
<organism evidence="2 4">
    <name type="scientific">Aspergillus cristatus</name>
    <name type="common">Chinese Fuzhuan brick tea-fermentation fungus</name>
    <name type="synonym">Eurotium cristatum</name>
    <dbReference type="NCBI Taxonomy" id="573508"/>
    <lineage>
        <taxon>Eukaryota</taxon>
        <taxon>Fungi</taxon>
        <taxon>Dikarya</taxon>
        <taxon>Ascomycota</taxon>
        <taxon>Pezizomycotina</taxon>
        <taxon>Eurotiomycetes</taxon>
        <taxon>Eurotiomycetidae</taxon>
        <taxon>Eurotiales</taxon>
        <taxon>Aspergillaceae</taxon>
        <taxon>Aspergillus</taxon>
        <taxon>Aspergillus subgen. Aspergillus</taxon>
    </lineage>
</organism>
<evidence type="ECO:0000313" key="2">
    <source>
        <dbReference type="EMBL" id="ODM24305.1"/>
    </source>
</evidence>
<dbReference type="Proteomes" id="UP000094569">
    <property type="component" value="Unassembled WGS sequence"/>
</dbReference>
<sequence>MTRPAHVEGTASNARTPDSQSSSESNEDKDEEFTRAKRRDAAGIHVKSGEQEGYCASVLGQEVPELLGQVMEQSKEVSPNAWVDQEGFVVSVHGTKLKITAAHFPAEYLSSVNSKVMPMSQVLWVRRTAPLDLRDVDDKVEALRWMIGLVAYMYSGEAEIGLLQKILS</sequence>
<keyword evidence="4" id="KW-1185">Reference proteome</keyword>
<evidence type="ECO:0000256" key="1">
    <source>
        <dbReference type="SAM" id="MobiDB-lite"/>
    </source>
</evidence>
<dbReference type="EMBL" id="JXNT01000001">
    <property type="protein sequence ID" value="ODM24305.1"/>
    <property type="molecule type" value="Genomic_DNA"/>
</dbReference>
<dbReference type="OrthoDB" id="4526849at2759"/>
<name>A0A1E3BTN7_ASPCR</name>
<dbReference type="VEuPathDB" id="FungiDB:SI65_01895"/>
<gene>
    <name evidence="2" type="ORF">SI65_01895</name>
    <name evidence="3" type="ORF">SI65_01987</name>
</gene>
<dbReference type="EMBL" id="JXNT01000001">
    <property type="protein sequence ID" value="ODM24397.1"/>
    <property type="molecule type" value="Genomic_DNA"/>
</dbReference>
<feature type="compositionally biased region" description="Basic and acidic residues" evidence="1">
    <location>
        <begin position="32"/>
        <end position="45"/>
    </location>
</feature>
<dbReference type="AlphaFoldDB" id="A0A1E3BTN7"/>
<evidence type="ECO:0000313" key="4">
    <source>
        <dbReference type="Proteomes" id="UP000094569"/>
    </source>
</evidence>
<dbReference type="VEuPathDB" id="FungiDB:SI65_01987"/>
<proteinExistence type="predicted"/>
<reference evidence="2 4" key="1">
    <citation type="journal article" date="2016" name="BMC Genomics">
        <title>Comparative genomic and transcriptomic analyses of the Fuzhuan brick tea-fermentation fungus Aspergillus cristatus.</title>
        <authorList>
            <person name="Ge Y."/>
            <person name="Wang Y."/>
            <person name="Liu Y."/>
            <person name="Tan Y."/>
            <person name="Ren X."/>
            <person name="Zhang X."/>
            <person name="Hyde K.D."/>
            <person name="Liu Y."/>
            <person name="Liu Z."/>
        </authorList>
    </citation>
    <scope>NUCLEOTIDE SEQUENCE [LARGE SCALE GENOMIC DNA]</scope>
    <source>
        <strain evidence="2 4">GZAAS20.1005</strain>
    </source>
</reference>
<comment type="caution">
    <text evidence="2">The sequence shown here is derived from an EMBL/GenBank/DDBJ whole genome shotgun (WGS) entry which is preliminary data.</text>
</comment>
<feature type="region of interest" description="Disordered" evidence="1">
    <location>
        <begin position="1"/>
        <end position="45"/>
    </location>
</feature>
<evidence type="ECO:0000313" key="3">
    <source>
        <dbReference type="EMBL" id="ODM24397.1"/>
    </source>
</evidence>